<gene>
    <name evidence="1" type="ORF">VFH_I209200</name>
</gene>
<proteinExistence type="predicted"/>
<keyword evidence="2" id="KW-1185">Reference proteome</keyword>
<dbReference type="EMBL" id="OX451736">
    <property type="protein sequence ID" value="CAI8585497.1"/>
    <property type="molecule type" value="Genomic_DNA"/>
</dbReference>
<evidence type="ECO:0000313" key="1">
    <source>
        <dbReference type="EMBL" id="CAI8585497.1"/>
    </source>
</evidence>
<sequence>MIKKSEIMESEDEIGAQLEEWLKMDYGMEFKDIMIIFIYGGFLRAFESIPTNGFELVLLIPAGRVLFGIVGSQFLADFKPQFDVKVATLVLFEERKIALGTLD</sequence>
<organism evidence="1 2">
    <name type="scientific">Vicia faba</name>
    <name type="common">Broad bean</name>
    <name type="synonym">Faba vulgaris</name>
    <dbReference type="NCBI Taxonomy" id="3906"/>
    <lineage>
        <taxon>Eukaryota</taxon>
        <taxon>Viridiplantae</taxon>
        <taxon>Streptophyta</taxon>
        <taxon>Embryophyta</taxon>
        <taxon>Tracheophyta</taxon>
        <taxon>Spermatophyta</taxon>
        <taxon>Magnoliopsida</taxon>
        <taxon>eudicotyledons</taxon>
        <taxon>Gunneridae</taxon>
        <taxon>Pentapetalae</taxon>
        <taxon>rosids</taxon>
        <taxon>fabids</taxon>
        <taxon>Fabales</taxon>
        <taxon>Fabaceae</taxon>
        <taxon>Papilionoideae</taxon>
        <taxon>50 kb inversion clade</taxon>
        <taxon>NPAAA clade</taxon>
        <taxon>Hologalegina</taxon>
        <taxon>IRL clade</taxon>
        <taxon>Fabeae</taxon>
        <taxon>Vicia</taxon>
    </lineage>
</organism>
<accession>A0AAV0YN38</accession>
<evidence type="ECO:0000313" key="2">
    <source>
        <dbReference type="Proteomes" id="UP001157006"/>
    </source>
</evidence>
<protein>
    <submittedName>
        <fullName evidence="1">Uncharacterized protein</fullName>
    </submittedName>
</protein>
<name>A0AAV0YN38_VICFA</name>
<dbReference type="AlphaFoldDB" id="A0AAV0YN38"/>
<reference evidence="1 2" key="1">
    <citation type="submission" date="2023-01" db="EMBL/GenBank/DDBJ databases">
        <authorList>
            <person name="Kreplak J."/>
        </authorList>
    </citation>
    <scope>NUCLEOTIDE SEQUENCE [LARGE SCALE GENOMIC DNA]</scope>
</reference>
<dbReference type="Proteomes" id="UP001157006">
    <property type="component" value="Chromosome 1L"/>
</dbReference>